<name>A0A2R5H042_9STRA</name>
<dbReference type="EMBL" id="BEYU01000193">
    <property type="protein sequence ID" value="GBG34413.1"/>
    <property type="molecule type" value="Genomic_DNA"/>
</dbReference>
<dbReference type="Proteomes" id="UP000241890">
    <property type="component" value="Unassembled WGS sequence"/>
</dbReference>
<feature type="region of interest" description="Disordered" evidence="1">
    <location>
        <begin position="301"/>
        <end position="337"/>
    </location>
</feature>
<proteinExistence type="predicted"/>
<evidence type="ECO:0000313" key="2">
    <source>
        <dbReference type="EMBL" id="GBG34413.1"/>
    </source>
</evidence>
<feature type="compositionally biased region" description="Basic and acidic residues" evidence="1">
    <location>
        <begin position="105"/>
        <end position="130"/>
    </location>
</feature>
<dbReference type="InParanoid" id="A0A2R5H042"/>
<evidence type="ECO:0000256" key="1">
    <source>
        <dbReference type="SAM" id="MobiDB-lite"/>
    </source>
</evidence>
<dbReference type="AlphaFoldDB" id="A0A2R5H042"/>
<feature type="region of interest" description="Disordered" evidence="1">
    <location>
        <begin position="100"/>
        <end position="159"/>
    </location>
</feature>
<organism evidence="2 3">
    <name type="scientific">Hondaea fermentalgiana</name>
    <dbReference type="NCBI Taxonomy" id="2315210"/>
    <lineage>
        <taxon>Eukaryota</taxon>
        <taxon>Sar</taxon>
        <taxon>Stramenopiles</taxon>
        <taxon>Bigyra</taxon>
        <taxon>Labyrinthulomycetes</taxon>
        <taxon>Thraustochytrida</taxon>
        <taxon>Thraustochytriidae</taxon>
        <taxon>Hondaea</taxon>
    </lineage>
</organism>
<gene>
    <name evidence="2" type="ORF">FCC1311_106372</name>
</gene>
<reference evidence="2 3" key="1">
    <citation type="submission" date="2017-12" db="EMBL/GenBank/DDBJ databases">
        <title>Sequencing, de novo assembly and annotation of complete genome of a new Thraustochytrid species, strain FCC1311.</title>
        <authorList>
            <person name="Sedici K."/>
            <person name="Godart F."/>
            <person name="Aiese Cigliano R."/>
            <person name="Sanseverino W."/>
            <person name="Barakat M."/>
            <person name="Ortet P."/>
            <person name="Marechal E."/>
            <person name="Cagnac O."/>
            <person name="Amato A."/>
        </authorList>
    </citation>
    <scope>NUCLEOTIDE SEQUENCE [LARGE SCALE GENOMIC DNA]</scope>
</reference>
<feature type="compositionally biased region" description="Polar residues" evidence="1">
    <location>
        <begin position="145"/>
        <end position="159"/>
    </location>
</feature>
<feature type="region of interest" description="Disordered" evidence="1">
    <location>
        <begin position="59"/>
        <end position="84"/>
    </location>
</feature>
<sequence length="388" mass="41479">MSAHYDNGDDSGSCTDEEQVIDLSALPASNATNTDCFGLVYFTLPRFLAMYEIPLDEPLGTERDKMPESSTSGDQMLDGQGVADGAASGLLSAGKVGVAAVPQHGESEEKVNERTSLQDESNVAHDKDNHPGSTSLSQVEAGVGTSASEGEQQSISSQHATGQGLADCGVLRWKDVFAKAGIDLEAPVVAFELAKEKPTHKVGKVYISLTRLADLLGVSIADTSKALPLSRECICFRPRTGNRIAGLETASVKSYMSLAGLFALFGFNVSKPCNGQTLRGILETHKFPLSARCIELDENLREEDGDEASQAESAGQRRSGAAMLTESQVPVRREGPTRRASLQSLCMRYGLSESVIESLQEKGAPMTLRCVSLVIRLPTLPKNNIKKD</sequence>
<evidence type="ECO:0000313" key="3">
    <source>
        <dbReference type="Proteomes" id="UP000241890"/>
    </source>
</evidence>
<keyword evidence="3" id="KW-1185">Reference proteome</keyword>
<protein>
    <submittedName>
        <fullName evidence="2">Uncharacterized protein</fullName>
    </submittedName>
</protein>
<comment type="caution">
    <text evidence="2">The sequence shown here is derived from an EMBL/GenBank/DDBJ whole genome shotgun (WGS) entry which is preliminary data.</text>
</comment>
<accession>A0A2R5H042</accession>